<gene>
    <name evidence="1" type="ORF">BLA29_013991</name>
</gene>
<reference evidence="1 2" key="1">
    <citation type="submission" date="2017-03" db="EMBL/GenBank/DDBJ databases">
        <title>Genome Survey of Euroglyphus maynei.</title>
        <authorList>
            <person name="Arlian L.G."/>
            <person name="Morgan M.S."/>
            <person name="Rider S.D."/>
        </authorList>
    </citation>
    <scope>NUCLEOTIDE SEQUENCE [LARGE SCALE GENOMIC DNA]</scope>
    <source>
        <strain evidence="1">Arlian Lab</strain>
        <tissue evidence="1">Whole body</tissue>
    </source>
</reference>
<comment type="caution">
    <text evidence="1">The sequence shown here is derived from an EMBL/GenBank/DDBJ whole genome shotgun (WGS) entry which is preliminary data.</text>
</comment>
<evidence type="ECO:0000313" key="2">
    <source>
        <dbReference type="Proteomes" id="UP000194236"/>
    </source>
</evidence>
<sequence>MTMMMMKRKRMKYKLFMMNEVDQIKLLN</sequence>
<accession>A0A1Y3BJA4</accession>
<dbReference type="EMBL" id="MUJZ01021902">
    <property type="protein sequence ID" value="OTF79676.1"/>
    <property type="molecule type" value="Genomic_DNA"/>
</dbReference>
<dbReference type="AlphaFoldDB" id="A0A1Y3BJA4"/>
<organism evidence="1 2">
    <name type="scientific">Euroglyphus maynei</name>
    <name type="common">Mayne's house dust mite</name>
    <dbReference type="NCBI Taxonomy" id="6958"/>
    <lineage>
        <taxon>Eukaryota</taxon>
        <taxon>Metazoa</taxon>
        <taxon>Ecdysozoa</taxon>
        <taxon>Arthropoda</taxon>
        <taxon>Chelicerata</taxon>
        <taxon>Arachnida</taxon>
        <taxon>Acari</taxon>
        <taxon>Acariformes</taxon>
        <taxon>Sarcoptiformes</taxon>
        <taxon>Astigmata</taxon>
        <taxon>Psoroptidia</taxon>
        <taxon>Analgoidea</taxon>
        <taxon>Pyroglyphidae</taxon>
        <taxon>Pyroglyphinae</taxon>
        <taxon>Euroglyphus</taxon>
    </lineage>
</organism>
<name>A0A1Y3BJA4_EURMA</name>
<protein>
    <submittedName>
        <fullName evidence="1">Uncharacterized protein</fullName>
    </submittedName>
</protein>
<proteinExistence type="predicted"/>
<evidence type="ECO:0000313" key="1">
    <source>
        <dbReference type="EMBL" id="OTF79676.1"/>
    </source>
</evidence>
<dbReference type="Proteomes" id="UP000194236">
    <property type="component" value="Unassembled WGS sequence"/>
</dbReference>
<keyword evidence="2" id="KW-1185">Reference proteome</keyword>